<feature type="domain" description="AMP-dependent synthetase/ligase" evidence="1">
    <location>
        <begin position="36"/>
        <end position="401"/>
    </location>
</feature>
<dbReference type="InterPro" id="IPR050237">
    <property type="entry name" value="ATP-dep_AMP-bd_enzyme"/>
</dbReference>
<dbReference type="Gene3D" id="2.30.38.10">
    <property type="entry name" value="Luciferase, Domain 3"/>
    <property type="match status" value="1"/>
</dbReference>
<dbReference type="RefSeq" id="WP_160649822.1">
    <property type="nucleotide sequence ID" value="NZ_RSEJ01000006.1"/>
</dbReference>
<evidence type="ECO:0000313" key="4">
    <source>
        <dbReference type="Proteomes" id="UP000738517"/>
    </source>
</evidence>
<organism evidence="3 4">
    <name type="scientific">Photobacterium alginatilyticum</name>
    <dbReference type="NCBI Taxonomy" id="1775171"/>
    <lineage>
        <taxon>Bacteria</taxon>
        <taxon>Pseudomonadati</taxon>
        <taxon>Pseudomonadota</taxon>
        <taxon>Gammaproteobacteria</taxon>
        <taxon>Vibrionales</taxon>
        <taxon>Vibrionaceae</taxon>
        <taxon>Photobacterium</taxon>
    </lineage>
</organism>
<evidence type="ECO:0000259" key="1">
    <source>
        <dbReference type="Pfam" id="PF00501"/>
    </source>
</evidence>
<dbReference type="InterPro" id="IPR025110">
    <property type="entry name" value="AMP-bd_C"/>
</dbReference>
<proteinExistence type="predicted"/>
<protein>
    <submittedName>
        <fullName evidence="3">2,3-dihydroxybenzoate-AMP ligase</fullName>
    </submittedName>
</protein>
<dbReference type="PANTHER" id="PTHR43767:SF10">
    <property type="entry name" value="SURFACTIN SYNTHASE SUBUNIT 1"/>
    <property type="match status" value="1"/>
</dbReference>
<accession>A0ABW9YF91</accession>
<feature type="domain" description="AMP-binding enzyme C-terminal" evidence="2">
    <location>
        <begin position="452"/>
        <end position="527"/>
    </location>
</feature>
<dbReference type="InterPro" id="IPR000873">
    <property type="entry name" value="AMP-dep_synth/lig_dom"/>
</dbReference>
<dbReference type="Proteomes" id="UP000738517">
    <property type="component" value="Unassembled WGS sequence"/>
</dbReference>
<dbReference type="InterPro" id="IPR045851">
    <property type="entry name" value="AMP-bd_C_sf"/>
</dbReference>
<dbReference type="SUPFAM" id="SSF56801">
    <property type="entry name" value="Acetyl-CoA synthetase-like"/>
    <property type="match status" value="1"/>
</dbReference>
<name>A0ABW9YF91_9GAMM</name>
<dbReference type="GO" id="GO:0016874">
    <property type="term" value="F:ligase activity"/>
    <property type="evidence" value="ECO:0007669"/>
    <property type="project" value="UniProtKB-KW"/>
</dbReference>
<comment type="caution">
    <text evidence="3">The sequence shown here is derived from an EMBL/GenBank/DDBJ whole genome shotgun (WGS) entry which is preliminary data.</text>
</comment>
<evidence type="ECO:0000313" key="3">
    <source>
        <dbReference type="EMBL" id="NBI52447.1"/>
    </source>
</evidence>
<dbReference type="PANTHER" id="PTHR43767">
    <property type="entry name" value="LONG-CHAIN-FATTY-ACID--COA LIGASE"/>
    <property type="match status" value="1"/>
</dbReference>
<sequence>MATEKNESDFFAALADAKQSYIDDGLMKPRTLWQCLENWARDYHQHTALVDGDERLSYQALKKSAEQVAAGLQQQGIGAGDTVLVQLPNSNHFVVLCFALFRIGAWPIMAMPAHREKDINALCQQAQPVAYVVPDSFLGFNYQVLADHISQQHPCIRTVIVDGKSKNHFTFDQLHSSRPLATETPQPGPTDVALLLLSGGTTGTPKLIPRTHADYAFNAIESAKVCGMSSQSVYLAALPVSHNFPLACPGILGTLSVGGKVVMAKTAGDDEAFALIEQEKVTITALVPPLAKLWLEAKEWDETDISSLQVLQIGGSRLEEKVARQITPTLGCQLQQVFGMAEGLLCYTRLGDDIETVATTQGKPLSTADQIRILAPDGSPAAPGEAGELLTKGPYTIKGYYLAEEHNKKAFTQEGFYQSGDLVRQTANGYLIVEGRLKEQINRAGEKIAIAEIEELLAEHPDVIDCVLIPVPDERLGERSCAFVISDNPACDLQQVQQFLTQHGLPRYKQPDQLEHIAMWPLTTVGKVNKQALNQLAIEND</sequence>
<gene>
    <name evidence="3" type="ORF">EIZ48_07665</name>
</gene>
<dbReference type="Pfam" id="PF13193">
    <property type="entry name" value="AMP-binding_C"/>
    <property type="match status" value="1"/>
</dbReference>
<keyword evidence="3" id="KW-0436">Ligase</keyword>
<dbReference type="EMBL" id="RSEJ01000006">
    <property type="protein sequence ID" value="NBI52447.1"/>
    <property type="molecule type" value="Genomic_DNA"/>
</dbReference>
<dbReference type="PROSITE" id="PS00455">
    <property type="entry name" value="AMP_BINDING"/>
    <property type="match status" value="1"/>
</dbReference>
<dbReference type="Gene3D" id="3.40.50.980">
    <property type="match status" value="2"/>
</dbReference>
<dbReference type="InterPro" id="IPR020845">
    <property type="entry name" value="AMP-binding_CS"/>
</dbReference>
<reference evidence="3 4" key="1">
    <citation type="journal article" date="2017" name="Int. J. Syst. Evol. Microbiol.">
        <title>Photobacterium alginatilyticum sp. nov., a marine bacterium isolated from bottom seawater.</title>
        <authorList>
            <person name="Wang X."/>
            <person name="Wang Y."/>
            <person name="Yang X."/>
            <person name="Sun H."/>
            <person name="Li B."/>
            <person name="Zhang X.H."/>
        </authorList>
    </citation>
    <scope>NUCLEOTIDE SEQUENCE [LARGE SCALE GENOMIC DNA]</scope>
    <source>
        <strain evidence="3 4">P03D4</strain>
    </source>
</reference>
<keyword evidence="4" id="KW-1185">Reference proteome</keyword>
<dbReference type="Gene3D" id="3.30.300.30">
    <property type="match status" value="1"/>
</dbReference>
<evidence type="ECO:0000259" key="2">
    <source>
        <dbReference type="Pfam" id="PF13193"/>
    </source>
</evidence>
<dbReference type="Pfam" id="PF00501">
    <property type="entry name" value="AMP-binding"/>
    <property type="match status" value="1"/>
</dbReference>